<feature type="transmembrane region" description="Helical" evidence="7">
    <location>
        <begin position="249"/>
        <end position="267"/>
    </location>
</feature>
<dbReference type="GeneID" id="95968431"/>
<evidence type="ECO:0000256" key="1">
    <source>
        <dbReference type="ARBA" id="ARBA00004651"/>
    </source>
</evidence>
<dbReference type="InterPro" id="IPR001750">
    <property type="entry name" value="ND/Mrp_TM"/>
</dbReference>
<dbReference type="KEGG" id="omr:OXIME_001693"/>
<dbReference type="GO" id="GO:0016491">
    <property type="term" value="F:oxidoreductase activity"/>
    <property type="evidence" value="ECO:0007669"/>
    <property type="project" value="UniProtKB-KW"/>
</dbReference>
<keyword evidence="4 7" id="KW-1133">Transmembrane helix</keyword>
<dbReference type="AlphaFoldDB" id="A0AAX4NJE7"/>
<dbReference type="GO" id="GO:0008137">
    <property type="term" value="F:NADH dehydrogenase (ubiquinone) activity"/>
    <property type="evidence" value="ECO:0007669"/>
    <property type="project" value="InterPro"/>
</dbReference>
<keyword evidence="10" id="KW-1185">Reference proteome</keyword>
<feature type="transmembrane region" description="Helical" evidence="7">
    <location>
        <begin position="91"/>
        <end position="108"/>
    </location>
</feature>
<evidence type="ECO:0000256" key="5">
    <source>
        <dbReference type="ARBA" id="ARBA00023002"/>
    </source>
</evidence>
<feature type="transmembrane region" description="Helical" evidence="7">
    <location>
        <begin position="217"/>
        <end position="237"/>
    </location>
</feature>
<dbReference type="PANTHER" id="PTHR42682">
    <property type="entry name" value="HYDROGENASE-4 COMPONENT F"/>
    <property type="match status" value="1"/>
</dbReference>
<name>A0AAX4NJE7_9ARCH</name>
<comment type="subcellular location">
    <subcellularLocation>
        <location evidence="1">Cell membrane</location>
        <topology evidence="1">Multi-pass membrane protein</topology>
    </subcellularLocation>
</comment>
<feature type="transmembrane region" description="Helical" evidence="7">
    <location>
        <begin position="347"/>
        <end position="373"/>
    </location>
</feature>
<evidence type="ECO:0000256" key="2">
    <source>
        <dbReference type="ARBA" id="ARBA00022475"/>
    </source>
</evidence>
<dbReference type="GO" id="GO:0005886">
    <property type="term" value="C:plasma membrane"/>
    <property type="evidence" value="ECO:0007669"/>
    <property type="project" value="UniProtKB-SubCell"/>
</dbReference>
<sequence length="445" mass="48826">MDPVPLIIVILPGLANIFYRVNIKLAGFVSASLTVALSLFLYTQLPLKNLFYIDRLTWVFIVMVASIYLLSTLYSWEYVRSIRNRGISENNYYLLLNFFTAAMFFSLVMNNYGFMWVGIEATTISSALLLITEKTDVSLEATWRYIILVSAGVTFAFISVIMIYYHFGTLDVYTILHSGGAASVVIKIAVAVALVGFGTKVGVFPVHTWLPDAHSEAPSPVSAMFSGVLLPVALYVLYRIYEISPFPQLYTWFAVISIAAASLFLAYQRKYKRMFAYSTMENMNLALFGFALGGAGVIGALLLLVSHSFGKAGAFYSSGNILKSSEKRNIAQINGIWKGMPYTSSSLLLSSLAVTGTPPFGTFVGEFIILYAAVETHAFLQFGIVLFFLMAAFISVNYNVTGMIFRGSSDLKESGKAMPVISLITSIIPLIIGVVIIGGFFNALV</sequence>
<feature type="transmembrane region" description="Helical" evidence="7">
    <location>
        <begin position="113"/>
        <end position="131"/>
    </location>
</feature>
<feature type="transmembrane region" description="Helical" evidence="7">
    <location>
        <begin position="25"/>
        <end position="44"/>
    </location>
</feature>
<dbReference type="InterPro" id="IPR052175">
    <property type="entry name" value="ComplexI-like_HydComp"/>
</dbReference>
<keyword evidence="3 7" id="KW-0812">Transmembrane</keyword>
<feature type="transmembrane region" description="Helical" evidence="7">
    <location>
        <begin position="143"/>
        <end position="165"/>
    </location>
</feature>
<dbReference type="RefSeq" id="WP_393971417.1">
    <property type="nucleotide sequence ID" value="NZ_CP133772.1"/>
</dbReference>
<feature type="transmembrane region" description="Helical" evidence="7">
    <location>
        <begin position="172"/>
        <end position="197"/>
    </location>
</feature>
<evidence type="ECO:0000256" key="3">
    <source>
        <dbReference type="ARBA" id="ARBA00022692"/>
    </source>
</evidence>
<dbReference type="Proteomes" id="UP001451606">
    <property type="component" value="Chromosome"/>
</dbReference>
<dbReference type="PRINTS" id="PR01437">
    <property type="entry name" value="NUOXDRDTASE4"/>
</dbReference>
<reference evidence="9 10" key="1">
    <citation type="submission" date="2023-09" db="EMBL/GenBank/DDBJ databases">
        <authorList>
            <person name="Golyshina O.V."/>
            <person name="Lunev E.A."/>
            <person name="Bargiela R."/>
            <person name="Gaines M.C."/>
            <person name="Daum B."/>
            <person name="Bale N.J."/>
            <person name="Koenen M."/>
            <person name="Sinninghe Damst J.S."/>
            <person name="Yakimov M."/>
            <person name="Golyshin P.N."/>
        </authorList>
    </citation>
    <scope>NUCLEOTIDE SEQUENCE [LARGE SCALE GENOMIC DNA]</scope>
    <source>
        <strain evidence="9 10">M1</strain>
    </source>
</reference>
<dbReference type="EMBL" id="CP133772">
    <property type="protein sequence ID" value="WYY01097.1"/>
    <property type="molecule type" value="Genomic_DNA"/>
</dbReference>
<feature type="transmembrane region" description="Helical" evidence="7">
    <location>
        <begin position="287"/>
        <end position="305"/>
    </location>
</feature>
<dbReference type="NCBIfam" id="NF005042">
    <property type="entry name" value="PRK06458.1-2"/>
    <property type="match status" value="1"/>
</dbReference>
<keyword evidence="6 7" id="KW-0472">Membrane</keyword>
<feature type="domain" description="NADH:quinone oxidoreductase/Mrp antiporter transmembrane" evidence="8">
    <location>
        <begin position="114"/>
        <end position="384"/>
    </location>
</feature>
<keyword evidence="2" id="KW-1003">Cell membrane</keyword>
<gene>
    <name evidence="9" type="ORF">OXIME_001693</name>
</gene>
<dbReference type="Pfam" id="PF00361">
    <property type="entry name" value="Proton_antipo_M"/>
    <property type="match status" value="1"/>
</dbReference>
<feature type="transmembrane region" description="Helical" evidence="7">
    <location>
        <begin position="56"/>
        <end position="76"/>
    </location>
</feature>
<protein>
    <submittedName>
        <fullName evidence="9">Hydrogenase 4 subunit F</fullName>
    </submittedName>
</protein>
<organism evidence="9 10">
    <name type="scientific">Oxyplasma meridianum</name>
    <dbReference type="NCBI Taxonomy" id="3073602"/>
    <lineage>
        <taxon>Archaea</taxon>
        <taxon>Methanobacteriati</taxon>
        <taxon>Thermoplasmatota</taxon>
        <taxon>Thermoplasmata</taxon>
        <taxon>Thermoplasmatales</taxon>
        <taxon>Thermoplasmataceae</taxon>
        <taxon>Oxyplasma</taxon>
    </lineage>
</organism>
<evidence type="ECO:0000313" key="10">
    <source>
        <dbReference type="Proteomes" id="UP001451606"/>
    </source>
</evidence>
<feature type="transmembrane region" description="Helical" evidence="7">
    <location>
        <begin position="379"/>
        <end position="400"/>
    </location>
</feature>
<evidence type="ECO:0000256" key="4">
    <source>
        <dbReference type="ARBA" id="ARBA00022989"/>
    </source>
</evidence>
<dbReference type="GO" id="GO:0042773">
    <property type="term" value="P:ATP synthesis coupled electron transport"/>
    <property type="evidence" value="ECO:0007669"/>
    <property type="project" value="InterPro"/>
</dbReference>
<feature type="transmembrane region" description="Helical" evidence="7">
    <location>
        <begin position="420"/>
        <end position="441"/>
    </location>
</feature>
<evidence type="ECO:0000313" key="9">
    <source>
        <dbReference type="EMBL" id="WYY01097.1"/>
    </source>
</evidence>
<keyword evidence="5" id="KW-0560">Oxidoreductase</keyword>
<dbReference type="PANTHER" id="PTHR42682:SF5">
    <property type="entry name" value="HYDROGENASE-4 COMPONENT F"/>
    <property type="match status" value="1"/>
</dbReference>
<evidence type="ECO:0000256" key="7">
    <source>
        <dbReference type="SAM" id="Phobius"/>
    </source>
</evidence>
<evidence type="ECO:0000259" key="8">
    <source>
        <dbReference type="Pfam" id="PF00361"/>
    </source>
</evidence>
<evidence type="ECO:0000256" key="6">
    <source>
        <dbReference type="ARBA" id="ARBA00023136"/>
    </source>
</evidence>
<proteinExistence type="predicted"/>
<dbReference type="InterPro" id="IPR003918">
    <property type="entry name" value="NADH_UbQ_OxRdtase"/>
</dbReference>
<accession>A0AAX4NJE7</accession>